<proteinExistence type="predicted"/>
<dbReference type="Proteomes" id="UP000078476">
    <property type="component" value="Unassembled WGS sequence"/>
</dbReference>
<sequence>MTMNRRKFLTGLAALPLASRTLLSGGTLLSGLSTAYAENVSGKTLVVIFQRGGCDGLNVVVPHGEDEYYRLRPDIAIARPGSGVNATLDLDGFFGLHPAMSSLHDIYQQGHLAVMPTVHYTNGNRSHFSSQDFIESGIGGMKTDDGWLNRYLSLSSQTTEDLRAVSFGGLAHALKGSKSVTSIESIGAPVTGIDNEILNQLADIYRQPVSSALKARSLLKQHGELALENLFLLDQYKDQTYTPENAAVYPDTAYGKQLTDIARLIKTRAGLEVAAVDITGWDNHANQGGAQGTQSARLKEFSDGIAALYRDLGPTYMNDVVILTMTEFGRTAQQNASLGTDHGNASSWFVLGQQVNGGIYGEWPGLSAEQLYLGRYLAHSIDFTNIFAEVLTKHLNNTASLTTVLPGSQYQPLGFLA</sequence>
<dbReference type="OrthoDB" id="9779968at2"/>
<gene>
    <name evidence="1" type="ORF">A1359_08070</name>
</gene>
<evidence type="ECO:0000313" key="2">
    <source>
        <dbReference type="Proteomes" id="UP000078476"/>
    </source>
</evidence>
<name>A0A177NEU4_9GAMM</name>
<evidence type="ECO:0008006" key="3">
    <source>
        <dbReference type="Google" id="ProtNLM"/>
    </source>
</evidence>
<dbReference type="InterPro" id="IPR010869">
    <property type="entry name" value="DUF1501"/>
</dbReference>
<protein>
    <recommendedName>
        <fullName evidence="3">DUF1501 domain-containing protein</fullName>
    </recommendedName>
</protein>
<dbReference type="PANTHER" id="PTHR43737">
    <property type="entry name" value="BLL7424 PROTEIN"/>
    <property type="match status" value="1"/>
</dbReference>
<dbReference type="EMBL" id="LUUI01000095">
    <property type="protein sequence ID" value="OAI16588.1"/>
    <property type="molecule type" value="Genomic_DNA"/>
</dbReference>
<evidence type="ECO:0000313" key="1">
    <source>
        <dbReference type="EMBL" id="OAI16588.1"/>
    </source>
</evidence>
<dbReference type="InterPro" id="IPR006311">
    <property type="entry name" value="TAT_signal"/>
</dbReference>
<dbReference type="Pfam" id="PF07394">
    <property type="entry name" value="DUF1501"/>
    <property type="match status" value="1"/>
</dbReference>
<reference evidence="1 2" key="1">
    <citation type="submission" date="2016-03" db="EMBL/GenBank/DDBJ databases">
        <authorList>
            <person name="Ploux O."/>
        </authorList>
    </citation>
    <scope>NUCLEOTIDE SEQUENCE [LARGE SCALE GENOMIC DNA]</scope>
    <source>
        <strain evidence="1 2">R-45370</strain>
    </source>
</reference>
<keyword evidence="2" id="KW-1185">Reference proteome</keyword>
<organism evidence="1 2">
    <name type="scientific">Methylomonas lenta</name>
    <dbReference type="NCBI Taxonomy" id="980561"/>
    <lineage>
        <taxon>Bacteria</taxon>
        <taxon>Pseudomonadati</taxon>
        <taxon>Pseudomonadota</taxon>
        <taxon>Gammaproteobacteria</taxon>
        <taxon>Methylococcales</taxon>
        <taxon>Methylococcaceae</taxon>
        <taxon>Methylomonas</taxon>
    </lineage>
</organism>
<dbReference type="AlphaFoldDB" id="A0A177NEU4"/>
<dbReference type="PROSITE" id="PS51318">
    <property type="entry name" value="TAT"/>
    <property type="match status" value="1"/>
</dbReference>
<dbReference type="PANTHER" id="PTHR43737:SF1">
    <property type="entry name" value="DUF1501 DOMAIN-CONTAINING PROTEIN"/>
    <property type="match status" value="1"/>
</dbReference>
<accession>A0A177NEU4</accession>
<comment type="caution">
    <text evidence="1">The sequence shown here is derived from an EMBL/GenBank/DDBJ whole genome shotgun (WGS) entry which is preliminary data.</text>
</comment>